<reference evidence="1 2" key="1">
    <citation type="journal article" date="2019" name="Int. J. Syst. Evol. Microbiol.">
        <title>The Global Catalogue of Microorganisms (GCM) 10K type strain sequencing project: providing services to taxonomists for standard genome sequencing and annotation.</title>
        <authorList>
            <consortium name="The Broad Institute Genomics Platform"/>
            <consortium name="The Broad Institute Genome Sequencing Center for Infectious Disease"/>
            <person name="Wu L."/>
            <person name="Ma J."/>
        </authorList>
    </citation>
    <scope>NUCLEOTIDE SEQUENCE [LARGE SCALE GENOMIC DNA]</scope>
    <source>
        <strain evidence="1 2">JCM 15481</strain>
    </source>
</reference>
<evidence type="ECO:0000313" key="1">
    <source>
        <dbReference type="EMBL" id="GAA2124346.1"/>
    </source>
</evidence>
<dbReference type="Proteomes" id="UP001500443">
    <property type="component" value="Unassembled WGS sequence"/>
</dbReference>
<comment type="caution">
    <text evidence="1">The sequence shown here is derived from an EMBL/GenBank/DDBJ whole genome shotgun (WGS) entry which is preliminary data.</text>
</comment>
<name>A0ABN2YB75_9ACTN</name>
<sequence>MIAEEWGADRLLALYRAVGAADSRAQAAGPVLRVELGVGPEEFTRRWRAYLKRELG</sequence>
<evidence type="ECO:0000313" key="2">
    <source>
        <dbReference type="Proteomes" id="UP001500443"/>
    </source>
</evidence>
<keyword evidence="2" id="KW-1185">Reference proteome</keyword>
<proteinExistence type="predicted"/>
<dbReference type="EMBL" id="BAAAPF010000080">
    <property type="protein sequence ID" value="GAA2124346.1"/>
    <property type="molecule type" value="Genomic_DNA"/>
</dbReference>
<organism evidence="1 2">
    <name type="scientific">Streptomyces synnematoformans</name>
    <dbReference type="NCBI Taxonomy" id="415721"/>
    <lineage>
        <taxon>Bacteria</taxon>
        <taxon>Bacillati</taxon>
        <taxon>Actinomycetota</taxon>
        <taxon>Actinomycetes</taxon>
        <taxon>Kitasatosporales</taxon>
        <taxon>Streptomycetaceae</taxon>
        <taxon>Streptomyces</taxon>
    </lineage>
</organism>
<accession>A0ABN2YB75</accession>
<gene>
    <name evidence="1" type="ORF">GCM10009802_29200</name>
</gene>
<protein>
    <submittedName>
        <fullName evidence="1">Uncharacterized protein</fullName>
    </submittedName>
</protein>